<protein>
    <recommendedName>
        <fullName evidence="2">Glycosyl transferase CAP10 domain-containing protein</fullName>
    </recommendedName>
</protein>
<organism evidence="3 4">
    <name type="scientific">Hortaea werneckii</name>
    <name type="common">Black yeast</name>
    <name type="synonym">Cladosporium werneckii</name>
    <dbReference type="NCBI Taxonomy" id="91943"/>
    <lineage>
        <taxon>Eukaryota</taxon>
        <taxon>Fungi</taxon>
        <taxon>Dikarya</taxon>
        <taxon>Ascomycota</taxon>
        <taxon>Pezizomycotina</taxon>
        <taxon>Dothideomycetes</taxon>
        <taxon>Dothideomycetidae</taxon>
        <taxon>Mycosphaerellales</taxon>
        <taxon>Teratosphaeriaceae</taxon>
        <taxon>Hortaea</taxon>
    </lineage>
</organism>
<dbReference type="SMART" id="SM00672">
    <property type="entry name" value="CAP10"/>
    <property type="match status" value="1"/>
</dbReference>
<dbReference type="InterPro" id="IPR051091">
    <property type="entry name" value="O-Glucosyltr/Glycosyltrsf_90"/>
</dbReference>
<proteinExistence type="predicted"/>
<dbReference type="InterPro" id="IPR006598">
    <property type="entry name" value="CAP10"/>
</dbReference>
<evidence type="ECO:0000313" key="4">
    <source>
        <dbReference type="Proteomes" id="UP000281245"/>
    </source>
</evidence>
<feature type="signal peptide" evidence="1">
    <location>
        <begin position="1"/>
        <end position="19"/>
    </location>
</feature>
<dbReference type="PANTHER" id="PTHR12203">
    <property type="entry name" value="KDEL LYS-ASP-GLU-LEU CONTAINING - RELATED"/>
    <property type="match status" value="1"/>
</dbReference>
<keyword evidence="1" id="KW-0732">Signal</keyword>
<sequence>MHPAFWKGLTALLVLYVLGQHLGVYDRALQYHNKLRPKEQKSIHYHAHDTQPANISTWTYDWKRHGNNHALTSEQCDAAFPDLYFEIHRAASYWANRELNTQSLELYEGNEAGVRARLEEGQLRIVQTRGMWRRDFRQRIIAVLHQIHRALVAVESVERFQDTEFTFVVDDFPLFPRNDSRQLAVFSFARNVKLESHEAVWLIPDFNFWAAVPSAGAFAEMQARARSYDARIEDKEQRLVWRGVEWTNPEVRGALLNASGGRPWADVKSMTWGDTSEFLSLDEHCRYAFVVNTEGRSWSSRLTHLLNCDSVPVIHDMDWTAHYYHLFDAGVNYISVHRDFSDLDKQMEYYLAHPLSSQRISDAARTTFRERYTTPSATSCYWRRLLRTWSSIAPRPGRTPSISFEEFFTTIAKIIRMSETGSCNMQDFFLPKREYKADPVQDGDKLRTSIRKSLAITHSHYERRHHEQRVVTKESVVLQNAPSFTNQECLKRLSSRGGMVAGT</sequence>
<feature type="domain" description="Glycosyl transferase CAP10" evidence="2">
    <location>
        <begin position="159"/>
        <end position="389"/>
    </location>
</feature>
<evidence type="ECO:0000256" key="1">
    <source>
        <dbReference type="SAM" id="SignalP"/>
    </source>
</evidence>
<reference evidence="3 4" key="1">
    <citation type="journal article" date="2018" name="BMC Genomics">
        <title>Genomic evidence for intraspecific hybridization in a clonal and extremely halotolerant yeast.</title>
        <authorList>
            <person name="Gostincar C."/>
            <person name="Stajich J.E."/>
            <person name="Zupancic J."/>
            <person name="Zalar P."/>
            <person name="Gunde-Cimerman N."/>
        </authorList>
    </citation>
    <scope>NUCLEOTIDE SEQUENCE [LARGE SCALE GENOMIC DNA]</scope>
    <source>
        <strain evidence="3 4">EXF-6656</strain>
    </source>
</reference>
<dbReference type="VEuPathDB" id="FungiDB:BTJ68_05592"/>
<accession>A0A3M6WHJ5</accession>
<feature type="chain" id="PRO_5017976888" description="Glycosyl transferase CAP10 domain-containing protein" evidence="1">
    <location>
        <begin position="20"/>
        <end position="503"/>
    </location>
</feature>
<evidence type="ECO:0000313" key="3">
    <source>
        <dbReference type="EMBL" id="RMX78022.1"/>
    </source>
</evidence>
<name>A0A3M6WHJ5_HORWE</name>
<dbReference type="Proteomes" id="UP000281245">
    <property type="component" value="Unassembled WGS sequence"/>
</dbReference>
<dbReference type="AlphaFoldDB" id="A0A3M6WHJ5"/>
<dbReference type="OrthoDB" id="202415at2759"/>
<comment type="caution">
    <text evidence="3">The sequence shown here is derived from an EMBL/GenBank/DDBJ whole genome shotgun (WGS) entry which is preliminary data.</text>
</comment>
<evidence type="ECO:0000259" key="2">
    <source>
        <dbReference type="SMART" id="SM00672"/>
    </source>
</evidence>
<dbReference type="PANTHER" id="PTHR12203:SF107">
    <property type="entry name" value="GLYCOSYL TRANSFERASE CAP10 DOMAIN-CONTAINING PROTEIN"/>
    <property type="match status" value="1"/>
</dbReference>
<dbReference type="Pfam" id="PF05686">
    <property type="entry name" value="Glyco_transf_90"/>
    <property type="match status" value="1"/>
</dbReference>
<dbReference type="EMBL" id="QWIJ01000881">
    <property type="protein sequence ID" value="RMX78022.1"/>
    <property type="molecule type" value="Genomic_DNA"/>
</dbReference>
<gene>
    <name evidence="3" type="ORF">D0869_09419</name>
</gene>